<feature type="domain" description="TGS" evidence="15">
    <location>
        <begin position="1"/>
        <end position="59"/>
    </location>
</feature>
<dbReference type="SUPFAM" id="SSF55681">
    <property type="entry name" value="Class II aaRS and biotin synthetases"/>
    <property type="match status" value="1"/>
</dbReference>
<gene>
    <name evidence="13 16" type="primary">thrS</name>
    <name evidence="16" type="ORF">E6K76_09560</name>
</gene>
<evidence type="ECO:0000259" key="14">
    <source>
        <dbReference type="PROSITE" id="PS50862"/>
    </source>
</evidence>
<dbReference type="Proteomes" id="UP000316852">
    <property type="component" value="Unassembled WGS sequence"/>
</dbReference>
<dbReference type="SUPFAM" id="SSF52954">
    <property type="entry name" value="Class II aaRS ABD-related"/>
    <property type="match status" value="1"/>
</dbReference>
<evidence type="ECO:0000256" key="1">
    <source>
        <dbReference type="ARBA" id="ARBA00008226"/>
    </source>
</evidence>
<dbReference type="EMBL" id="VBOW01000050">
    <property type="protein sequence ID" value="TMQ57813.1"/>
    <property type="molecule type" value="Genomic_DNA"/>
</dbReference>
<dbReference type="SMART" id="SM00863">
    <property type="entry name" value="tRNA_SAD"/>
    <property type="match status" value="1"/>
</dbReference>
<comment type="caution">
    <text evidence="13">Lacks conserved residue(s) required for the propagation of feature annotation.</text>
</comment>
<dbReference type="GO" id="GO:0005524">
    <property type="term" value="F:ATP binding"/>
    <property type="evidence" value="ECO:0007669"/>
    <property type="project" value="UniProtKB-UniRule"/>
</dbReference>
<evidence type="ECO:0000256" key="3">
    <source>
        <dbReference type="ARBA" id="ARBA00022555"/>
    </source>
</evidence>
<dbReference type="HAMAP" id="MF_00184">
    <property type="entry name" value="Thr_tRNA_synth"/>
    <property type="match status" value="1"/>
</dbReference>
<evidence type="ECO:0000256" key="9">
    <source>
        <dbReference type="ARBA" id="ARBA00022884"/>
    </source>
</evidence>
<dbReference type="Gene3D" id="3.30.930.10">
    <property type="entry name" value="Bira Bifunctional Protein, Domain 2"/>
    <property type="match status" value="1"/>
</dbReference>
<dbReference type="InterPro" id="IPR033728">
    <property type="entry name" value="ThrRS_core"/>
</dbReference>
<feature type="binding site" evidence="13">
    <location>
        <position position="331"/>
    </location>
    <ligand>
        <name>Zn(2+)</name>
        <dbReference type="ChEBI" id="CHEBI:29105"/>
        <note>catalytic</note>
    </ligand>
</feature>
<dbReference type="Gene3D" id="3.30.980.10">
    <property type="entry name" value="Threonyl-trna Synthetase, Chain A, domain 2"/>
    <property type="match status" value="1"/>
</dbReference>
<dbReference type="GO" id="GO:0006435">
    <property type="term" value="P:threonyl-tRNA aminoacylation"/>
    <property type="evidence" value="ECO:0007669"/>
    <property type="project" value="UniProtKB-UniRule"/>
</dbReference>
<feature type="binding site" evidence="13">
    <location>
        <position position="382"/>
    </location>
    <ligand>
        <name>Zn(2+)</name>
        <dbReference type="ChEBI" id="CHEBI:29105"/>
        <note>catalytic</note>
    </ligand>
</feature>
<evidence type="ECO:0000256" key="2">
    <source>
        <dbReference type="ARBA" id="ARBA00022490"/>
    </source>
</evidence>
<feature type="binding site" evidence="13">
    <location>
        <position position="512"/>
    </location>
    <ligand>
        <name>Zn(2+)</name>
        <dbReference type="ChEBI" id="CHEBI:29105"/>
        <note>catalytic</note>
    </ligand>
</feature>
<feature type="domain" description="Aminoacyl-transfer RNA synthetases class-II family profile" evidence="14">
    <location>
        <begin position="239"/>
        <end position="535"/>
    </location>
</feature>
<dbReference type="CDD" id="cd00860">
    <property type="entry name" value="ThrRS_anticodon"/>
    <property type="match status" value="1"/>
</dbReference>
<evidence type="ECO:0000256" key="11">
    <source>
        <dbReference type="ARBA" id="ARBA00023146"/>
    </source>
</evidence>
<dbReference type="GO" id="GO:0000049">
    <property type="term" value="F:tRNA binding"/>
    <property type="evidence" value="ECO:0007669"/>
    <property type="project" value="UniProtKB-KW"/>
</dbReference>
<dbReference type="PROSITE" id="PS51880">
    <property type="entry name" value="TGS"/>
    <property type="match status" value="1"/>
</dbReference>
<dbReference type="Pfam" id="PF07973">
    <property type="entry name" value="tRNA_SAD"/>
    <property type="match status" value="1"/>
</dbReference>
<dbReference type="Gene3D" id="3.30.54.20">
    <property type="match status" value="1"/>
</dbReference>
<dbReference type="CDD" id="cd00771">
    <property type="entry name" value="ThrRS_core"/>
    <property type="match status" value="1"/>
</dbReference>
<reference evidence="16 17" key="1">
    <citation type="journal article" date="2019" name="Nat. Microbiol.">
        <title>Mediterranean grassland soil C-N compound turnover is dependent on rainfall and depth, and is mediated by genomically divergent microorganisms.</title>
        <authorList>
            <person name="Diamond S."/>
            <person name="Andeer P.F."/>
            <person name="Li Z."/>
            <person name="Crits-Christoph A."/>
            <person name="Burstein D."/>
            <person name="Anantharaman K."/>
            <person name="Lane K.R."/>
            <person name="Thomas B.C."/>
            <person name="Pan C."/>
            <person name="Northen T.R."/>
            <person name="Banfield J.F."/>
        </authorList>
    </citation>
    <scope>NUCLEOTIDE SEQUENCE [LARGE SCALE GENOMIC DNA]</scope>
    <source>
        <strain evidence="16">WS_6</strain>
    </source>
</reference>
<dbReference type="InterPro" id="IPR045864">
    <property type="entry name" value="aa-tRNA-synth_II/BPL/LPL"/>
</dbReference>
<organism evidence="16 17">
    <name type="scientific">Eiseniibacteriota bacterium</name>
    <dbReference type="NCBI Taxonomy" id="2212470"/>
    <lineage>
        <taxon>Bacteria</taxon>
        <taxon>Candidatus Eiseniibacteriota</taxon>
    </lineage>
</organism>
<dbReference type="InterPro" id="IPR018163">
    <property type="entry name" value="Thr/Ala-tRNA-synth_IIc_edit"/>
</dbReference>
<evidence type="ECO:0000313" key="16">
    <source>
        <dbReference type="EMBL" id="TMQ57813.1"/>
    </source>
</evidence>
<comment type="subunit">
    <text evidence="13">Homodimer.</text>
</comment>
<dbReference type="PRINTS" id="PR01047">
    <property type="entry name" value="TRNASYNTHTHR"/>
</dbReference>
<comment type="caution">
    <text evidence="16">The sequence shown here is derived from an EMBL/GenBank/DDBJ whole genome shotgun (WGS) entry which is preliminary data.</text>
</comment>
<keyword evidence="8 13" id="KW-0067">ATP-binding</keyword>
<dbReference type="InterPro" id="IPR004154">
    <property type="entry name" value="Anticodon-bd"/>
</dbReference>
<sequence length="637" mass="73355">MKLEMDGRSLEASEGTTLGELFAKSFREGFKQGIAAKLNGKVVDFHTPIRESGRLELIPLDSPEGLQVLRHSTAHLMASAVVKLFPSAKLAIGPAIEEGFYYDFQVDRPFQPEDLEQIESWMHKIAEEDHPFVRGEMKRADALREFLAKQEPFKVELLEGISDETVSTYTHSFFTDLCRGPHVPRTRVLKSFKLLSVAGAYWRGDSSRPMLQRIYGTAFPTKDLLQQHLARIEEAKKRDHRKLGHELDLYSVHEEAGGGLIFWLPHGAAMRRVIEDFWKDEHLRRGYQIVNTPHIAQVDLWQRSGHTDFYRENMYFLQADEKEYVLKPMNCPFHVLIFKRRKNSYRDLPIRLAELGTVYRLEKSGVLHGLARVRGFTQDDAHLFCTRDQVESELAQVLDFSRFMLQTFGFTQYQVDLSVRDPKRKQDYMGSDDDWALAEGALERVVKASGLPYHRAEGEAVFYGPKIDIKLTDAIGRPWQCATIQFDFNLPRRFDVNYVGSDGQEHQVFMIHRALLGSMERFFATLIEHYGGDFPVWLAPVQVRLITIADAQIPYAEEIRRILLDRGIRVEADLREEKMGAKIRDAELLKIPYMLVLGRREAEERTVSVRSRHKGNEGAVKLEEFVEKVVAESEARQ</sequence>
<dbReference type="NCBIfam" id="TIGR00418">
    <property type="entry name" value="thrS"/>
    <property type="match status" value="1"/>
</dbReference>
<keyword evidence="4 13" id="KW-0436">Ligase</keyword>
<evidence type="ECO:0000256" key="13">
    <source>
        <dbReference type="HAMAP-Rule" id="MF_00184"/>
    </source>
</evidence>
<dbReference type="SUPFAM" id="SSF55186">
    <property type="entry name" value="ThrRS/AlaRS common domain"/>
    <property type="match status" value="1"/>
</dbReference>
<protein>
    <recommendedName>
        <fullName evidence="13">Threonine--tRNA ligase</fullName>
        <ecNumber evidence="13">6.1.1.3</ecNumber>
    </recommendedName>
    <alternativeName>
        <fullName evidence="13">Threonyl-tRNA synthetase</fullName>
        <shortName evidence="13">ThrRS</shortName>
    </alternativeName>
</protein>
<dbReference type="GO" id="GO:0046872">
    <property type="term" value="F:metal ion binding"/>
    <property type="evidence" value="ECO:0007669"/>
    <property type="project" value="UniProtKB-KW"/>
</dbReference>
<comment type="similarity">
    <text evidence="1 13">Belongs to the class-II aminoacyl-tRNA synthetase family.</text>
</comment>
<keyword evidence="11 13" id="KW-0030">Aminoacyl-tRNA synthetase</keyword>
<evidence type="ECO:0000256" key="8">
    <source>
        <dbReference type="ARBA" id="ARBA00022840"/>
    </source>
</evidence>
<dbReference type="EC" id="6.1.1.3" evidence="13"/>
<evidence type="ECO:0000256" key="4">
    <source>
        <dbReference type="ARBA" id="ARBA00022598"/>
    </source>
</evidence>
<dbReference type="PANTHER" id="PTHR11451">
    <property type="entry name" value="THREONINE-TRNA LIGASE"/>
    <property type="match status" value="1"/>
</dbReference>
<dbReference type="PANTHER" id="PTHR11451:SF44">
    <property type="entry name" value="THREONINE--TRNA LIGASE, CHLOROPLASTIC_MITOCHONDRIAL 2"/>
    <property type="match status" value="1"/>
</dbReference>
<keyword evidence="10 13" id="KW-0648">Protein biosynthesis</keyword>
<evidence type="ECO:0000313" key="17">
    <source>
        <dbReference type="Proteomes" id="UP000316852"/>
    </source>
</evidence>
<evidence type="ECO:0000259" key="15">
    <source>
        <dbReference type="PROSITE" id="PS51880"/>
    </source>
</evidence>
<dbReference type="Pfam" id="PF00587">
    <property type="entry name" value="tRNA-synt_2b"/>
    <property type="match status" value="1"/>
</dbReference>
<dbReference type="InterPro" id="IPR004095">
    <property type="entry name" value="TGS"/>
</dbReference>
<dbReference type="InterPro" id="IPR012675">
    <property type="entry name" value="Beta-grasp_dom_sf"/>
</dbReference>
<keyword evidence="9 13" id="KW-0694">RNA-binding</keyword>
<dbReference type="Pfam" id="PF03129">
    <property type="entry name" value="HGTP_anticodon"/>
    <property type="match status" value="1"/>
</dbReference>
<dbReference type="InterPro" id="IPR047246">
    <property type="entry name" value="ThrRS_anticodon"/>
</dbReference>
<dbReference type="Gene3D" id="3.10.20.30">
    <property type="match status" value="1"/>
</dbReference>
<dbReference type="Gene3D" id="3.40.50.800">
    <property type="entry name" value="Anticodon-binding domain"/>
    <property type="match status" value="1"/>
</dbReference>
<evidence type="ECO:0000256" key="12">
    <source>
        <dbReference type="ARBA" id="ARBA00049515"/>
    </source>
</evidence>
<dbReference type="FunFam" id="3.30.930.10:FF:000002">
    <property type="entry name" value="Threonine--tRNA ligase"/>
    <property type="match status" value="1"/>
</dbReference>
<dbReference type="InterPro" id="IPR012947">
    <property type="entry name" value="tRNA_SAD"/>
</dbReference>
<dbReference type="InterPro" id="IPR036621">
    <property type="entry name" value="Anticodon-bd_dom_sf"/>
</dbReference>
<name>A0A538T2G9_UNCEI</name>
<keyword evidence="7 13" id="KW-0862">Zinc</keyword>
<dbReference type="GO" id="GO:0004829">
    <property type="term" value="F:threonine-tRNA ligase activity"/>
    <property type="evidence" value="ECO:0007669"/>
    <property type="project" value="UniProtKB-UniRule"/>
</dbReference>
<dbReference type="GO" id="GO:0005737">
    <property type="term" value="C:cytoplasm"/>
    <property type="evidence" value="ECO:0007669"/>
    <property type="project" value="UniProtKB-SubCell"/>
</dbReference>
<dbReference type="InterPro" id="IPR002320">
    <property type="entry name" value="Thr-tRNA-ligase_IIa"/>
</dbReference>
<keyword evidence="5 13" id="KW-0479">Metal-binding</keyword>
<keyword evidence="2 13" id="KW-0963">Cytoplasm</keyword>
<comment type="cofactor">
    <cofactor evidence="13">
        <name>Zn(2+)</name>
        <dbReference type="ChEBI" id="CHEBI:29105"/>
    </cofactor>
    <text evidence="13">Binds 1 zinc ion per subunit.</text>
</comment>
<accession>A0A538T2G9</accession>
<dbReference type="FunFam" id="3.40.50.800:FF:000001">
    <property type="entry name" value="Threonine--tRNA ligase"/>
    <property type="match status" value="1"/>
</dbReference>
<dbReference type="AlphaFoldDB" id="A0A538T2G9"/>
<proteinExistence type="inferred from homology"/>
<keyword evidence="6 13" id="KW-0547">Nucleotide-binding</keyword>
<comment type="subcellular location">
    <subcellularLocation>
        <location evidence="13">Cytoplasm</location>
    </subcellularLocation>
</comment>
<evidence type="ECO:0000256" key="10">
    <source>
        <dbReference type="ARBA" id="ARBA00022917"/>
    </source>
</evidence>
<dbReference type="CDD" id="cd01667">
    <property type="entry name" value="TGS_ThrRS"/>
    <property type="match status" value="1"/>
</dbReference>
<keyword evidence="3 13" id="KW-0820">tRNA-binding</keyword>
<evidence type="ECO:0000256" key="5">
    <source>
        <dbReference type="ARBA" id="ARBA00022723"/>
    </source>
</evidence>
<dbReference type="PROSITE" id="PS50862">
    <property type="entry name" value="AA_TRNA_LIGASE_II"/>
    <property type="match status" value="1"/>
</dbReference>
<dbReference type="InterPro" id="IPR006195">
    <property type="entry name" value="aa-tRNA-synth_II"/>
</dbReference>
<evidence type="ECO:0000256" key="7">
    <source>
        <dbReference type="ARBA" id="ARBA00022833"/>
    </source>
</evidence>
<comment type="catalytic activity">
    <reaction evidence="12 13">
        <text>tRNA(Thr) + L-threonine + ATP = L-threonyl-tRNA(Thr) + AMP + diphosphate + H(+)</text>
        <dbReference type="Rhea" id="RHEA:24624"/>
        <dbReference type="Rhea" id="RHEA-COMP:9670"/>
        <dbReference type="Rhea" id="RHEA-COMP:9704"/>
        <dbReference type="ChEBI" id="CHEBI:15378"/>
        <dbReference type="ChEBI" id="CHEBI:30616"/>
        <dbReference type="ChEBI" id="CHEBI:33019"/>
        <dbReference type="ChEBI" id="CHEBI:57926"/>
        <dbReference type="ChEBI" id="CHEBI:78442"/>
        <dbReference type="ChEBI" id="CHEBI:78534"/>
        <dbReference type="ChEBI" id="CHEBI:456215"/>
        <dbReference type="EC" id="6.1.1.3"/>
    </reaction>
</comment>
<dbReference type="FunFam" id="3.30.980.10:FF:000005">
    <property type="entry name" value="Threonyl-tRNA synthetase, mitochondrial"/>
    <property type="match status" value="1"/>
</dbReference>
<evidence type="ECO:0000256" key="6">
    <source>
        <dbReference type="ARBA" id="ARBA00022741"/>
    </source>
</evidence>
<dbReference type="InterPro" id="IPR002314">
    <property type="entry name" value="aa-tRNA-synt_IIb"/>
</dbReference>